<reference evidence="3 4" key="1">
    <citation type="submission" date="2019-07" db="EMBL/GenBank/DDBJ databases">
        <title>Annotation for the trematode Paragonimus westermani.</title>
        <authorList>
            <person name="Choi Y.-J."/>
        </authorList>
    </citation>
    <scope>NUCLEOTIDE SEQUENCE [LARGE SCALE GENOMIC DNA]</scope>
    <source>
        <strain evidence="3">180907_Pwestermani</strain>
    </source>
</reference>
<name>A0A8T0DLN9_9TREM</name>
<accession>A0A8T0DLN9</accession>
<feature type="coiled-coil region" evidence="1">
    <location>
        <begin position="15"/>
        <end position="63"/>
    </location>
</feature>
<protein>
    <submittedName>
        <fullName evidence="3">Uncharacterized protein</fullName>
    </submittedName>
</protein>
<dbReference type="Proteomes" id="UP000699462">
    <property type="component" value="Unassembled WGS sequence"/>
</dbReference>
<evidence type="ECO:0000313" key="3">
    <source>
        <dbReference type="EMBL" id="KAF8567864.1"/>
    </source>
</evidence>
<evidence type="ECO:0000256" key="1">
    <source>
        <dbReference type="SAM" id="Coils"/>
    </source>
</evidence>
<comment type="caution">
    <text evidence="3">The sequence shown here is derived from an EMBL/GenBank/DDBJ whole genome shotgun (WGS) entry which is preliminary data.</text>
</comment>
<gene>
    <name evidence="3" type="ORF">P879_08515</name>
</gene>
<proteinExistence type="predicted"/>
<dbReference type="EMBL" id="JTDF01003368">
    <property type="protein sequence ID" value="KAF8567864.1"/>
    <property type="molecule type" value="Genomic_DNA"/>
</dbReference>
<dbReference type="AlphaFoldDB" id="A0A8T0DLN9"/>
<keyword evidence="1" id="KW-0175">Coiled coil</keyword>
<organism evidence="3 4">
    <name type="scientific">Paragonimus westermani</name>
    <dbReference type="NCBI Taxonomy" id="34504"/>
    <lineage>
        <taxon>Eukaryota</taxon>
        <taxon>Metazoa</taxon>
        <taxon>Spiralia</taxon>
        <taxon>Lophotrochozoa</taxon>
        <taxon>Platyhelminthes</taxon>
        <taxon>Trematoda</taxon>
        <taxon>Digenea</taxon>
        <taxon>Plagiorchiida</taxon>
        <taxon>Troglotremata</taxon>
        <taxon>Troglotrematidae</taxon>
        <taxon>Paragonimus</taxon>
    </lineage>
</organism>
<evidence type="ECO:0000256" key="2">
    <source>
        <dbReference type="SAM" id="MobiDB-lite"/>
    </source>
</evidence>
<sequence length="277" mass="31263">MSEIELLVNEIGIQVGLLTNQLKEEKAHLAEVQNKLSSLTKEAESKTHSKALLEDEIKELEAIYFRETKHDKEIEEAATAFAGQSAYLRKALDDVRRSNEKLRLERMSFIADCRKKLKIYDDYIWGNEKLKMFLELWNSKSSSNFQLTELPSAIRETAQKLVKYYDTPIESTLETALSASNLNENKENTTFSLDQPTNCDPVMNVGVLEECHVNTELENSDVAFGSQIVDSSRLRMSILDTSLIPTKGTAHKGDETGSESMLLDEPTVEPSIDTTSY</sequence>
<keyword evidence="4" id="KW-1185">Reference proteome</keyword>
<dbReference type="OrthoDB" id="6285262at2759"/>
<evidence type="ECO:0000313" key="4">
    <source>
        <dbReference type="Proteomes" id="UP000699462"/>
    </source>
</evidence>
<feature type="region of interest" description="Disordered" evidence="2">
    <location>
        <begin position="246"/>
        <end position="277"/>
    </location>
</feature>